<proteinExistence type="predicted"/>
<dbReference type="InParanoid" id="M7XIS2"/>
<dbReference type="AlphaFoldDB" id="M7XIS2"/>
<sequence length="172" mass="20286">MFVFQRFAHVFWIPVFPMSKTGVTECSHCKQVLRKEEFPPRFRDSYEILKSKSKTPIWTFSGLVLFAIFVVVGGIRSNQNKERNAELILSPQKGDVYEIKLDYKQYTLYKVDEVVGDTVFVLPHQYETNKRRGIKDLKMRGDDDFVLERFPILKEELKVKLEEGEIMNVDRK</sequence>
<organism evidence="2 3">
    <name type="scientific">Mariniradius saccharolyticus AK6</name>
    <dbReference type="NCBI Taxonomy" id="1239962"/>
    <lineage>
        <taxon>Bacteria</taxon>
        <taxon>Pseudomonadati</taxon>
        <taxon>Bacteroidota</taxon>
        <taxon>Cytophagia</taxon>
        <taxon>Cytophagales</taxon>
        <taxon>Cyclobacteriaceae</taxon>
        <taxon>Mariniradius</taxon>
    </lineage>
</organism>
<evidence type="ECO:0000256" key="1">
    <source>
        <dbReference type="SAM" id="Phobius"/>
    </source>
</evidence>
<dbReference type="EMBL" id="AMZY02000005">
    <property type="protein sequence ID" value="EMS34739.1"/>
    <property type="molecule type" value="Genomic_DNA"/>
</dbReference>
<dbReference type="eggNOG" id="ENOG5032R9T">
    <property type="taxonomic scope" value="Bacteria"/>
</dbReference>
<name>M7XIS2_9BACT</name>
<keyword evidence="1" id="KW-0472">Membrane</keyword>
<keyword evidence="3" id="KW-1185">Reference proteome</keyword>
<dbReference type="Proteomes" id="UP000010953">
    <property type="component" value="Unassembled WGS sequence"/>
</dbReference>
<gene>
    <name evidence="2" type="ORF">C943_03426</name>
</gene>
<feature type="transmembrane region" description="Helical" evidence="1">
    <location>
        <begin position="57"/>
        <end position="75"/>
    </location>
</feature>
<protein>
    <submittedName>
        <fullName evidence="2">Uncharacterized protein</fullName>
    </submittedName>
</protein>
<reference evidence="2" key="1">
    <citation type="submission" date="2013-01" db="EMBL/GenBank/DDBJ databases">
        <title>Genome assembly of Mariniradius saccharolyticus AK6.</title>
        <authorList>
            <person name="Vaidya B."/>
            <person name="Khatri I."/>
            <person name="Tanuku N.R.S."/>
            <person name="Subramanian S."/>
            <person name="Pinnaka A."/>
        </authorList>
    </citation>
    <scope>NUCLEOTIDE SEQUENCE [LARGE SCALE GENOMIC DNA]</scope>
    <source>
        <strain evidence="2">AK6</strain>
    </source>
</reference>
<keyword evidence="1" id="KW-1133">Transmembrane helix</keyword>
<dbReference type="OrthoDB" id="766141at2"/>
<accession>M7XIS2</accession>
<keyword evidence="1" id="KW-0812">Transmembrane</keyword>
<comment type="caution">
    <text evidence="2">The sequence shown here is derived from an EMBL/GenBank/DDBJ whole genome shotgun (WGS) entry which is preliminary data.</text>
</comment>
<evidence type="ECO:0000313" key="3">
    <source>
        <dbReference type="Proteomes" id="UP000010953"/>
    </source>
</evidence>
<evidence type="ECO:0000313" key="2">
    <source>
        <dbReference type="EMBL" id="EMS34739.1"/>
    </source>
</evidence>